<feature type="coiled-coil region" evidence="4">
    <location>
        <begin position="107"/>
        <end position="134"/>
    </location>
</feature>
<dbReference type="InterPro" id="IPR043128">
    <property type="entry name" value="Rev_trsase/Diguanyl_cyclase"/>
</dbReference>
<dbReference type="InterPro" id="IPR000160">
    <property type="entry name" value="GGDEF_dom"/>
</dbReference>
<dbReference type="InterPro" id="IPR050469">
    <property type="entry name" value="Diguanylate_Cyclase"/>
</dbReference>
<comment type="caution">
    <text evidence="6">The sequence shown here is derived from an EMBL/GenBank/DDBJ whole genome shotgun (WGS) entry which is preliminary data.</text>
</comment>
<keyword evidence="6" id="KW-0418">Kinase</keyword>
<protein>
    <recommendedName>
        <fullName evidence="2">diguanylate cyclase</fullName>
        <ecNumber evidence="2">2.7.7.65</ecNumber>
    </recommendedName>
</protein>
<dbReference type="AlphaFoldDB" id="A0A0W0VYC4"/>
<dbReference type="Proteomes" id="UP000054908">
    <property type="component" value="Unassembled WGS sequence"/>
</dbReference>
<dbReference type="Gene3D" id="3.30.70.270">
    <property type="match status" value="1"/>
</dbReference>
<keyword evidence="7" id="KW-1185">Reference proteome</keyword>
<dbReference type="PROSITE" id="PS50887">
    <property type="entry name" value="GGDEF"/>
    <property type="match status" value="1"/>
</dbReference>
<dbReference type="EMBL" id="LNYL01000045">
    <property type="protein sequence ID" value="KTD25184.1"/>
    <property type="molecule type" value="Genomic_DNA"/>
</dbReference>
<dbReference type="STRING" id="466.Lmac_2162"/>
<evidence type="ECO:0000313" key="6">
    <source>
        <dbReference type="EMBL" id="KTD25184.1"/>
    </source>
</evidence>
<comment type="catalytic activity">
    <reaction evidence="3">
        <text>2 GTP = 3',3'-c-di-GMP + 2 diphosphate</text>
        <dbReference type="Rhea" id="RHEA:24898"/>
        <dbReference type="ChEBI" id="CHEBI:33019"/>
        <dbReference type="ChEBI" id="CHEBI:37565"/>
        <dbReference type="ChEBI" id="CHEBI:58805"/>
        <dbReference type="EC" id="2.7.7.65"/>
    </reaction>
</comment>
<dbReference type="FunFam" id="3.30.70.270:FF:000001">
    <property type="entry name" value="Diguanylate cyclase domain protein"/>
    <property type="match status" value="1"/>
</dbReference>
<dbReference type="PANTHER" id="PTHR45138:SF9">
    <property type="entry name" value="DIGUANYLATE CYCLASE DGCM-RELATED"/>
    <property type="match status" value="1"/>
</dbReference>
<dbReference type="PANTHER" id="PTHR45138">
    <property type="entry name" value="REGULATORY COMPONENTS OF SENSORY TRANSDUCTION SYSTEM"/>
    <property type="match status" value="1"/>
</dbReference>
<dbReference type="NCBIfam" id="TIGR00254">
    <property type="entry name" value="GGDEF"/>
    <property type="match status" value="1"/>
</dbReference>
<evidence type="ECO:0000256" key="4">
    <source>
        <dbReference type="SAM" id="Coils"/>
    </source>
</evidence>
<accession>A0A0W0VYC4</accession>
<name>A0A0W0VYC4_9GAMM</name>
<dbReference type="InterPro" id="IPR025991">
    <property type="entry name" value="Chemoreceptor_zinc-bind_dom"/>
</dbReference>
<dbReference type="RefSeq" id="WP_058452907.1">
    <property type="nucleotide sequence ID" value="NZ_CAAAIB010000005.1"/>
</dbReference>
<evidence type="ECO:0000256" key="1">
    <source>
        <dbReference type="ARBA" id="ARBA00001946"/>
    </source>
</evidence>
<evidence type="ECO:0000313" key="7">
    <source>
        <dbReference type="Proteomes" id="UP000054908"/>
    </source>
</evidence>
<dbReference type="Pfam" id="PF13682">
    <property type="entry name" value="CZB"/>
    <property type="match status" value="1"/>
</dbReference>
<dbReference type="OrthoDB" id="9803824at2"/>
<dbReference type="SUPFAM" id="SSF55073">
    <property type="entry name" value="Nucleotide cyclase"/>
    <property type="match status" value="1"/>
</dbReference>
<evidence type="ECO:0000256" key="3">
    <source>
        <dbReference type="ARBA" id="ARBA00034247"/>
    </source>
</evidence>
<dbReference type="GO" id="GO:0005886">
    <property type="term" value="C:plasma membrane"/>
    <property type="evidence" value="ECO:0007669"/>
    <property type="project" value="TreeGrafter"/>
</dbReference>
<dbReference type="InterPro" id="IPR029787">
    <property type="entry name" value="Nucleotide_cyclase"/>
</dbReference>
<gene>
    <name evidence="6" type="primary">pleD</name>
    <name evidence="6" type="ORF">Lmac_2162</name>
</gene>
<evidence type="ECO:0000259" key="5">
    <source>
        <dbReference type="PROSITE" id="PS50887"/>
    </source>
</evidence>
<dbReference type="GO" id="GO:0016301">
    <property type="term" value="F:kinase activity"/>
    <property type="evidence" value="ECO:0007669"/>
    <property type="project" value="UniProtKB-KW"/>
</dbReference>
<dbReference type="GO" id="GO:0052621">
    <property type="term" value="F:diguanylate cyclase activity"/>
    <property type="evidence" value="ECO:0007669"/>
    <property type="project" value="UniProtKB-EC"/>
</dbReference>
<feature type="domain" description="GGDEF" evidence="5">
    <location>
        <begin position="163"/>
        <end position="293"/>
    </location>
</feature>
<dbReference type="NCBIfam" id="NF007380">
    <property type="entry name" value="PRK09894.1"/>
    <property type="match status" value="1"/>
</dbReference>
<dbReference type="Gene3D" id="1.20.120.30">
    <property type="entry name" value="Aspartate receptor, ligand-binding domain"/>
    <property type="match status" value="1"/>
</dbReference>
<reference evidence="6 7" key="1">
    <citation type="submission" date="2015-11" db="EMBL/GenBank/DDBJ databases">
        <title>Genomic analysis of 38 Legionella species identifies large and diverse effector repertoires.</title>
        <authorList>
            <person name="Burstein D."/>
            <person name="Amaro F."/>
            <person name="Zusman T."/>
            <person name="Lifshitz Z."/>
            <person name="Cohen O."/>
            <person name="Gilbert J.A."/>
            <person name="Pupko T."/>
            <person name="Shuman H.A."/>
            <person name="Segal G."/>
        </authorList>
    </citation>
    <scope>NUCLEOTIDE SEQUENCE [LARGE SCALE GENOMIC DNA]</scope>
    <source>
        <strain evidence="6 7">PX-1-G2-E2</strain>
    </source>
</reference>
<dbReference type="PATRIC" id="fig|466.6.peg.2298"/>
<evidence type="ECO:0000256" key="2">
    <source>
        <dbReference type="ARBA" id="ARBA00012528"/>
    </source>
</evidence>
<proteinExistence type="predicted"/>
<keyword evidence="4" id="KW-0175">Coiled coil</keyword>
<keyword evidence="6" id="KW-0808">Transferase</keyword>
<dbReference type="EC" id="2.7.7.65" evidence="2"/>
<organism evidence="6 7">
    <name type="scientific">Legionella maceachernii</name>
    <dbReference type="NCBI Taxonomy" id="466"/>
    <lineage>
        <taxon>Bacteria</taxon>
        <taxon>Pseudomonadati</taxon>
        <taxon>Pseudomonadota</taxon>
        <taxon>Gammaproteobacteria</taxon>
        <taxon>Legionellales</taxon>
        <taxon>Legionellaceae</taxon>
        <taxon>Legionella</taxon>
    </lineage>
</organism>
<dbReference type="GO" id="GO:0043709">
    <property type="term" value="P:cell adhesion involved in single-species biofilm formation"/>
    <property type="evidence" value="ECO:0007669"/>
    <property type="project" value="TreeGrafter"/>
</dbReference>
<dbReference type="SMART" id="SM00267">
    <property type="entry name" value="GGDEF"/>
    <property type="match status" value="1"/>
</dbReference>
<comment type="cofactor">
    <cofactor evidence="1">
        <name>Mg(2+)</name>
        <dbReference type="ChEBI" id="CHEBI:18420"/>
    </cofactor>
</comment>
<sequence length="293" mass="33515">MQINSLSREELQEAILQLEQALYNHQQWHNALIRSLTCRLPADQHDMSQDAHKECRFGQWYYRSASEKLRQLPGFSALGEEHLKMHKEATNLLSAIDNGRTIQPFDYDNFSNALEKVRLEISALQRELGELLYNRDALTGAINRTSMLAVLREQQNLVKRNIQACSIVMLDLDHFKKVNDQYGHTAGDYVLASISRFIIEHLRPYDKFFRVGGEEFLICLQNADAKFALKIIKRLGEGIASMKINVNQNEAIHVTVSFGIAEIENDITVEQSIEHADQALYKAKAEGRNCARI</sequence>
<dbReference type="Pfam" id="PF00990">
    <property type="entry name" value="GGDEF"/>
    <property type="match status" value="1"/>
</dbReference>
<dbReference type="GO" id="GO:1902201">
    <property type="term" value="P:negative regulation of bacterial-type flagellum-dependent cell motility"/>
    <property type="evidence" value="ECO:0007669"/>
    <property type="project" value="TreeGrafter"/>
</dbReference>
<dbReference type="CDD" id="cd01949">
    <property type="entry name" value="GGDEF"/>
    <property type="match status" value="1"/>
</dbReference>